<dbReference type="InterPro" id="IPR036864">
    <property type="entry name" value="Zn2-C6_fun-type_DNA-bd_sf"/>
</dbReference>
<name>A0A9P7YK29_9HELO</name>
<gene>
    <name evidence="3" type="ORF">BJ875DRAFT_287963</name>
</gene>
<evidence type="ECO:0000313" key="4">
    <source>
        <dbReference type="Proteomes" id="UP000824998"/>
    </source>
</evidence>
<dbReference type="InterPro" id="IPR053178">
    <property type="entry name" value="Osmoadaptation_assoc"/>
</dbReference>
<feature type="domain" description="Zn(2)-C6 fungal-type" evidence="2">
    <location>
        <begin position="10"/>
        <end position="38"/>
    </location>
</feature>
<dbReference type="InterPro" id="IPR021858">
    <property type="entry name" value="Fun_TF"/>
</dbReference>
<dbReference type="GO" id="GO:0008270">
    <property type="term" value="F:zinc ion binding"/>
    <property type="evidence" value="ECO:0007669"/>
    <property type="project" value="InterPro"/>
</dbReference>
<dbReference type="EMBL" id="MU251446">
    <property type="protein sequence ID" value="KAG9234937.1"/>
    <property type="molecule type" value="Genomic_DNA"/>
</dbReference>
<dbReference type="SMART" id="SM00066">
    <property type="entry name" value="GAL4"/>
    <property type="match status" value="1"/>
</dbReference>
<keyword evidence="1" id="KW-0539">Nucleus</keyword>
<dbReference type="CDD" id="cd00067">
    <property type="entry name" value="GAL4"/>
    <property type="match status" value="1"/>
</dbReference>
<reference evidence="3" key="1">
    <citation type="journal article" date="2021" name="IMA Fungus">
        <title>Genomic characterization of three marine fungi, including Emericellopsis atlantica sp. nov. with signatures of a generalist lifestyle and marine biomass degradation.</title>
        <authorList>
            <person name="Hagestad O.C."/>
            <person name="Hou L."/>
            <person name="Andersen J.H."/>
            <person name="Hansen E.H."/>
            <person name="Altermark B."/>
            <person name="Li C."/>
            <person name="Kuhnert E."/>
            <person name="Cox R.J."/>
            <person name="Crous P.W."/>
            <person name="Spatafora J.W."/>
            <person name="Lail K."/>
            <person name="Amirebrahimi M."/>
            <person name="Lipzen A."/>
            <person name="Pangilinan J."/>
            <person name="Andreopoulos W."/>
            <person name="Hayes R.D."/>
            <person name="Ng V."/>
            <person name="Grigoriev I.V."/>
            <person name="Jackson S.A."/>
            <person name="Sutton T.D.S."/>
            <person name="Dobson A.D.W."/>
            <person name="Rama T."/>
        </authorList>
    </citation>
    <scope>NUCLEOTIDE SEQUENCE</scope>
    <source>
        <strain evidence="3">TRa018bII</strain>
    </source>
</reference>
<comment type="caution">
    <text evidence="3">The sequence shown here is derived from an EMBL/GenBank/DDBJ whole genome shotgun (WGS) entry which is preliminary data.</text>
</comment>
<dbReference type="SUPFAM" id="SSF57701">
    <property type="entry name" value="Zn2/Cys6 DNA-binding domain"/>
    <property type="match status" value="1"/>
</dbReference>
<evidence type="ECO:0000313" key="3">
    <source>
        <dbReference type="EMBL" id="KAG9234937.1"/>
    </source>
</evidence>
<dbReference type="PANTHER" id="PTHR38111:SF11">
    <property type="entry name" value="TRANSCRIPTION FACTOR DOMAIN-CONTAINING PROTEIN-RELATED"/>
    <property type="match status" value="1"/>
</dbReference>
<protein>
    <recommendedName>
        <fullName evidence="2">Zn(2)-C6 fungal-type domain-containing protein</fullName>
    </recommendedName>
</protein>
<dbReference type="InterPro" id="IPR001138">
    <property type="entry name" value="Zn2Cys6_DnaBD"/>
</dbReference>
<dbReference type="PROSITE" id="PS00463">
    <property type="entry name" value="ZN2_CY6_FUNGAL_1"/>
    <property type="match status" value="1"/>
</dbReference>
<accession>A0A9P7YK29</accession>
<dbReference type="AlphaFoldDB" id="A0A9P7YK29"/>
<dbReference type="PANTHER" id="PTHR38111">
    <property type="entry name" value="ZN(2)-C6 FUNGAL-TYPE DOMAIN-CONTAINING PROTEIN-RELATED"/>
    <property type="match status" value="1"/>
</dbReference>
<sequence length="566" mass="64163">MVGVAGRSKACKTCKQRKIACSLEEPECKICIKSKRICGGYSRDRVFILDHRTKFSVEKSPKETIASSEEQSVAKSKTVKYPHKKTIVPAKQPRIVESTVSTNSAYDAIWIFTTPSTRAVYREKILEEFLYIAILDPTNSIGDMQGDTEHNAGNWLRMLPSIPGFTVALEASILAVCVAKLGRANNDSNLVRESLKFYVQGLYQLQIALWTPSLMHREETVAACMALVLYEGLECPGMSTEGRKHHVKGCSKLIRSRGPKSYSSDFAHQLFLSFRHIEIQQAITERRATFLAEADWLEFPFEAFDKPLSGELLDLVASITTIVERGYRLLGPANDNSRLVDPTTAILASRKLFDNTWMLDSQLHDFFLRFKDSSTGPLYWEHTPKNGLCGIILPEFESVFPIRFQFPDLQTAHTCMLYWATVSIVWAGMKFVHRVLPWLEIRQTENRDHAPFLIFEYLMTLPSDFRSKPPSTQHCYPSLNNRYDVTAPARNICQSMDFCMQKSMAGVGYTALFFPLKVAIETFSDAPGCERELAWAEEMMERIAKGGLRILDHLGTPMVKHYFMPG</sequence>
<organism evidence="3 4">
    <name type="scientific">Amylocarpus encephaloides</name>
    <dbReference type="NCBI Taxonomy" id="45428"/>
    <lineage>
        <taxon>Eukaryota</taxon>
        <taxon>Fungi</taxon>
        <taxon>Dikarya</taxon>
        <taxon>Ascomycota</taxon>
        <taxon>Pezizomycotina</taxon>
        <taxon>Leotiomycetes</taxon>
        <taxon>Helotiales</taxon>
        <taxon>Helotiales incertae sedis</taxon>
        <taxon>Amylocarpus</taxon>
    </lineage>
</organism>
<dbReference type="OrthoDB" id="4491390at2759"/>
<dbReference type="GO" id="GO:0000981">
    <property type="term" value="F:DNA-binding transcription factor activity, RNA polymerase II-specific"/>
    <property type="evidence" value="ECO:0007669"/>
    <property type="project" value="InterPro"/>
</dbReference>
<dbReference type="Proteomes" id="UP000824998">
    <property type="component" value="Unassembled WGS sequence"/>
</dbReference>
<evidence type="ECO:0000259" key="2">
    <source>
        <dbReference type="PROSITE" id="PS50048"/>
    </source>
</evidence>
<proteinExistence type="predicted"/>
<dbReference type="PROSITE" id="PS50048">
    <property type="entry name" value="ZN2_CY6_FUNGAL_2"/>
    <property type="match status" value="1"/>
</dbReference>
<keyword evidence="4" id="KW-1185">Reference proteome</keyword>
<evidence type="ECO:0000256" key="1">
    <source>
        <dbReference type="ARBA" id="ARBA00023242"/>
    </source>
</evidence>
<dbReference type="Gene3D" id="4.10.240.10">
    <property type="entry name" value="Zn(2)-C6 fungal-type DNA-binding domain"/>
    <property type="match status" value="1"/>
</dbReference>
<dbReference type="Pfam" id="PF11951">
    <property type="entry name" value="Fungal_trans_2"/>
    <property type="match status" value="1"/>
</dbReference>